<keyword evidence="6 11" id="KW-0479">Metal-binding</keyword>
<gene>
    <name evidence="12" type="ORF">ACFQPC_12515</name>
</gene>
<dbReference type="InterPro" id="IPR024932">
    <property type="entry name" value="ApbE"/>
</dbReference>
<evidence type="ECO:0000256" key="8">
    <source>
        <dbReference type="ARBA" id="ARBA00022842"/>
    </source>
</evidence>
<dbReference type="PIRSF" id="PIRSF006268">
    <property type="entry name" value="ApbE"/>
    <property type="match status" value="1"/>
</dbReference>
<dbReference type="Gene3D" id="3.10.520.10">
    <property type="entry name" value="ApbE-like domains"/>
    <property type="match status" value="1"/>
</dbReference>
<evidence type="ECO:0000256" key="6">
    <source>
        <dbReference type="ARBA" id="ARBA00022723"/>
    </source>
</evidence>
<accession>A0ABW2ID61</accession>
<evidence type="ECO:0000256" key="9">
    <source>
        <dbReference type="ARBA" id="ARBA00031306"/>
    </source>
</evidence>
<proteinExistence type="inferred from homology"/>
<organism evidence="12 13">
    <name type="scientific">Herminiimonas glaciei</name>
    <dbReference type="NCBI Taxonomy" id="523788"/>
    <lineage>
        <taxon>Bacteria</taxon>
        <taxon>Pseudomonadati</taxon>
        <taxon>Pseudomonadota</taxon>
        <taxon>Betaproteobacteria</taxon>
        <taxon>Burkholderiales</taxon>
        <taxon>Oxalobacteraceae</taxon>
        <taxon>Herminiimonas</taxon>
    </lineage>
</organism>
<comment type="similarity">
    <text evidence="11">Belongs to the ApbE family.</text>
</comment>
<evidence type="ECO:0000313" key="12">
    <source>
        <dbReference type="EMBL" id="MFC7288867.1"/>
    </source>
</evidence>
<comment type="cofactor">
    <cofactor evidence="1">
        <name>Mg(2+)</name>
        <dbReference type="ChEBI" id="CHEBI:18420"/>
    </cofactor>
</comment>
<keyword evidence="8 11" id="KW-0460">Magnesium</keyword>
<evidence type="ECO:0000256" key="4">
    <source>
        <dbReference type="ARBA" id="ARBA00022630"/>
    </source>
</evidence>
<dbReference type="Proteomes" id="UP001596542">
    <property type="component" value="Unassembled WGS sequence"/>
</dbReference>
<evidence type="ECO:0000256" key="1">
    <source>
        <dbReference type="ARBA" id="ARBA00001946"/>
    </source>
</evidence>
<reference evidence="13" key="1">
    <citation type="journal article" date="2019" name="Int. J. Syst. Evol. Microbiol.">
        <title>The Global Catalogue of Microorganisms (GCM) 10K type strain sequencing project: providing services to taxonomists for standard genome sequencing and annotation.</title>
        <authorList>
            <consortium name="The Broad Institute Genomics Platform"/>
            <consortium name="The Broad Institute Genome Sequencing Center for Infectious Disease"/>
            <person name="Wu L."/>
            <person name="Ma J."/>
        </authorList>
    </citation>
    <scope>NUCLEOTIDE SEQUENCE [LARGE SCALE GENOMIC DNA]</scope>
    <source>
        <strain evidence="13">KACC 12508</strain>
    </source>
</reference>
<dbReference type="PANTHER" id="PTHR30040:SF2">
    <property type="entry name" value="FAD:PROTEIN FMN TRANSFERASE"/>
    <property type="match status" value="1"/>
</dbReference>
<dbReference type="InterPro" id="IPR003374">
    <property type="entry name" value="ApbE-like_sf"/>
</dbReference>
<keyword evidence="5 11" id="KW-0808">Transferase</keyword>
<evidence type="ECO:0000313" key="13">
    <source>
        <dbReference type="Proteomes" id="UP001596542"/>
    </source>
</evidence>
<dbReference type="EC" id="2.7.1.180" evidence="2 11"/>
<dbReference type="SUPFAM" id="SSF143631">
    <property type="entry name" value="ApbE-like"/>
    <property type="match status" value="1"/>
</dbReference>
<evidence type="ECO:0000256" key="5">
    <source>
        <dbReference type="ARBA" id="ARBA00022679"/>
    </source>
</evidence>
<evidence type="ECO:0000256" key="3">
    <source>
        <dbReference type="ARBA" id="ARBA00016337"/>
    </source>
</evidence>
<keyword evidence="13" id="KW-1185">Reference proteome</keyword>
<comment type="catalytic activity">
    <reaction evidence="10 11">
        <text>L-threonyl-[protein] + FAD = FMN-L-threonyl-[protein] + AMP + H(+)</text>
        <dbReference type="Rhea" id="RHEA:36847"/>
        <dbReference type="Rhea" id="RHEA-COMP:11060"/>
        <dbReference type="Rhea" id="RHEA-COMP:11061"/>
        <dbReference type="ChEBI" id="CHEBI:15378"/>
        <dbReference type="ChEBI" id="CHEBI:30013"/>
        <dbReference type="ChEBI" id="CHEBI:57692"/>
        <dbReference type="ChEBI" id="CHEBI:74257"/>
        <dbReference type="ChEBI" id="CHEBI:456215"/>
        <dbReference type="EC" id="2.7.1.180"/>
    </reaction>
</comment>
<evidence type="ECO:0000256" key="10">
    <source>
        <dbReference type="ARBA" id="ARBA00048540"/>
    </source>
</evidence>
<protein>
    <recommendedName>
        <fullName evidence="3 11">FAD:protein FMN transferase</fullName>
        <ecNumber evidence="2 11">2.7.1.180</ecNumber>
    </recommendedName>
    <alternativeName>
        <fullName evidence="9 11">Flavin transferase</fullName>
    </alternativeName>
</protein>
<comment type="caution">
    <text evidence="12">The sequence shown here is derived from an EMBL/GenBank/DDBJ whole genome shotgun (WGS) entry which is preliminary data.</text>
</comment>
<evidence type="ECO:0000256" key="7">
    <source>
        <dbReference type="ARBA" id="ARBA00022827"/>
    </source>
</evidence>
<dbReference type="PANTHER" id="PTHR30040">
    <property type="entry name" value="THIAMINE BIOSYNTHESIS LIPOPROTEIN APBE"/>
    <property type="match status" value="1"/>
</dbReference>
<dbReference type="GO" id="GO:0016740">
    <property type="term" value="F:transferase activity"/>
    <property type="evidence" value="ECO:0007669"/>
    <property type="project" value="UniProtKB-KW"/>
</dbReference>
<evidence type="ECO:0000256" key="11">
    <source>
        <dbReference type="PIRNR" id="PIRNR006268"/>
    </source>
</evidence>
<evidence type="ECO:0000256" key="2">
    <source>
        <dbReference type="ARBA" id="ARBA00011955"/>
    </source>
</evidence>
<dbReference type="EMBL" id="JBHTBU010000002">
    <property type="protein sequence ID" value="MFC7288867.1"/>
    <property type="molecule type" value="Genomic_DNA"/>
</dbReference>
<dbReference type="RefSeq" id="WP_382272265.1">
    <property type="nucleotide sequence ID" value="NZ_JBHTBU010000002.1"/>
</dbReference>
<dbReference type="Pfam" id="PF02424">
    <property type="entry name" value="ApbE"/>
    <property type="match status" value="1"/>
</dbReference>
<sequence>MRRTLVPLIETAPESPALGGVVHTLHGQTMGTSWSVKLVAEVTRRLPPLREAIQNQLDTVVAQMSTWEAGSNLSLYNQAAADSWHTLPDEFFTVLQYALEIARASDGAYDPTAGTLVNAWGFGPDKRYNEIDFITPTPELLDHARKQCGWHRIALDSNAKRVHQPGGIYMDLSAIAKGYGVDQVARELLRLGIDSFLVEVGGELRGAGVKPDGQPWWVALEHPLPDALASAASNTAIGIETIAALYDWSAATSGDYRRYFENDARRYSHTIDPRSGEPIRHGLASVTVLHRDCMAADAWSTALGVMGAEQGLAYANQHDLAALFINRNKDGFEEHLSSALVALLQ</sequence>
<name>A0ABW2ID61_9BURK</name>
<keyword evidence="7 11" id="KW-0274">FAD</keyword>
<keyword evidence="4 11" id="KW-0285">Flavoprotein</keyword>